<evidence type="ECO:0000256" key="1">
    <source>
        <dbReference type="ARBA" id="ARBA00006475"/>
    </source>
</evidence>
<comment type="similarity">
    <text evidence="1">Belongs to the FAX family.</text>
</comment>
<dbReference type="InterPro" id="IPR012336">
    <property type="entry name" value="Thioredoxin-like_fold"/>
</dbReference>
<dbReference type="OrthoDB" id="5809458at2759"/>
<keyword evidence="4" id="KW-1185">Reference proteome</keyword>
<dbReference type="SFLD" id="SFLDS00019">
    <property type="entry name" value="Glutathione_Transferase_(cytos"/>
    <property type="match status" value="1"/>
</dbReference>
<reference evidence="3" key="1">
    <citation type="submission" date="2022-11" db="EMBL/GenBank/DDBJ databases">
        <authorList>
            <person name="Petersen C."/>
        </authorList>
    </citation>
    <scope>NUCLEOTIDE SEQUENCE</scope>
    <source>
        <strain evidence="3">IBT 26290</strain>
    </source>
</reference>
<dbReference type="InterPro" id="IPR040079">
    <property type="entry name" value="Glutathione_S-Trfase"/>
</dbReference>
<proteinExistence type="inferred from homology"/>
<evidence type="ECO:0000313" key="3">
    <source>
        <dbReference type="EMBL" id="KAJ5177091.1"/>
    </source>
</evidence>
<dbReference type="EMBL" id="JAPQKN010000001">
    <property type="protein sequence ID" value="KAJ5177091.1"/>
    <property type="molecule type" value="Genomic_DNA"/>
</dbReference>
<comment type="caution">
    <text evidence="3">The sequence shown here is derived from an EMBL/GenBank/DDBJ whole genome shotgun (WGS) entry which is preliminary data.</text>
</comment>
<dbReference type="InterPro" id="IPR050931">
    <property type="entry name" value="Mito_Protein_Transport_Metaxin"/>
</dbReference>
<evidence type="ECO:0000259" key="2">
    <source>
        <dbReference type="Pfam" id="PF17172"/>
    </source>
</evidence>
<feature type="domain" description="Thioredoxin-like fold" evidence="2">
    <location>
        <begin position="26"/>
        <end position="126"/>
    </location>
</feature>
<dbReference type="InterPro" id="IPR026928">
    <property type="entry name" value="FAX/IsoI-like"/>
</dbReference>
<dbReference type="PANTHER" id="PTHR12289">
    <property type="entry name" value="METAXIN RELATED"/>
    <property type="match status" value="1"/>
</dbReference>
<reference evidence="3" key="2">
    <citation type="journal article" date="2023" name="IMA Fungus">
        <title>Comparative genomic study of the Penicillium genus elucidates a diverse pangenome and 15 lateral gene transfer events.</title>
        <authorList>
            <person name="Petersen C."/>
            <person name="Sorensen T."/>
            <person name="Nielsen M.R."/>
            <person name="Sondergaard T.E."/>
            <person name="Sorensen J.L."/>
            <person name="Fitzpatrick D.A."/>
            <person name="Frisvad J.C."/>
            <person name="Nielsen K.L."/>
        </authorList>
    </citation>
    <scope>NUCLEOTIDE SEQUENCE</scope>
    <source>
        <strain evidence="3">IBT 26290</strain>
    </source>
</reference>
<dbReference type="SFLD" id="SFLDG01200">
    <property type="entry name" value="SUF1.1"/>
    <property type="match status" value="1"/>
</dbReference>
<protein>
    <recommendedName>
        <fullName evidence="2">Thioredoxin-like fold domain-containing protein</fullName>
    </recommendedName>
</protein>
<sequence>MALPKSTPTFTVFRGFPDKGCYVWSPFVTKLEARLRFGEISYRTEAGSVPKAPRGKVPYVSIERSDGSSESLGDSTLISKALIESGDLEDLNSNLSASQKLQDMSIGALLEDKLYFYQCHERWVLNYYAMRSKILAALPWPIQVIVGNIVYNKNVRTMEGQGTLKFSTAEIASFRHEIWDTLNNYVKATAHAEDQDGPFWILGGDGPTDADAVLFGFIASSLVCIAAPDTMSKVKSCPALVDYARRIHDKYFPDYEIWK</sequence>
<dbReference type="SFLD" id="SFLDG01180">
    <property type="entry name" value="SUF1"/>
    <property type="match status" value="1"/>
</dbReference>
<dbReference type="PANTHER" id="PTHR12289:SF41">
    <property type="entry name" value="FAILED AXON CONNECTIONS-RELATED"/>
    <property type="match status" value="1"/>
</dbReference>
<evidence type="ECO:0000313" key="4">
    <source>
        <dbReference type="Proteomes" id="UP001149163"/>
    </source>
</evidence>
<dbReference type="AlphaFoldDB" id="A0A9W9IK03"/>
<dbReference type="GO" id="GO:0005737">
    <property type="term" value="C:cytoplasm"/>
    <property type="evidence" value="ECO:0007669"/>
    <property type="project" value="TreeGrafter"/>
</dbReference>
<dbReference type="RefSeq" id="XP_056548699.1">
    <property type="nucleotide sequence ID" value="XM_056685093.1"/>
</dbReference>
<organism evidence="3 4">
    <name type="scientific">Penicillium canariense</name>
    <dbReference type="NCBI Taxonomy" id="189055"/>
    <lineage>
        <taxon>Eukaryota</taxon>
        <taxon>Fungi</taxon>
        <taxon>Dikarya</taxon>
        <taxon>Ascomycota</taxon>
        <taxon>Pezizomycotina</taxon>
        <taxon>Eurotiomycetes</taxon>
        <taxon>Eurotiomycetidae</taxon>
        <taxon>Eurotiales</taxon>
        <taxon>Aspergillaceae</taxon>
        <taxon>Penicillium</taxon>
    </lineage>
</organism>
<name>A0A9W9IK03_9EURO</name>
<dbReference type="Proteomes" id="UP001149163">
    <property type="component" value="Unassembled WGS sequence"/>
</dbReference>
<dbReference type="GeneID" id="81424269"/>
<dbReference type="Pfam" id="PF17172">
    <property type="entry name" value="GST_N_4"/>
    <property type="match status" value="1"/>
</dbReference>
<gene>
    <name evidence="3" type="ORF">N7482_002968</name>
</gene>
<accession>A0A9W9IK03</accession>